<accession>A0A178U6P2</accession>
<dbReference type="AlphaFoldDB" id="A0A178U6P2"/>
<dbReference type="PANTHER" id="PTHR33067:SF31">
    <property type="entry name" value="RNA-DIRECTED DNA POLYMERASE"/>
    <property type="match status" value="1"/>
</dbReference>
<comment type="caution">
    <text evidence="2">The sequence shown here is derived from an EMBL/GenBank/DDBJ whole genome shotgun (WGS) entry which is preliminary data.</text>
</comment>
<geneLocation type="chloroplast" evidence="2"/>
<feature type="compositionally biased region" description="Low complexity" evidence="1">
    <location>
        <begin position="317"/>
        <end position="329"/>
    </location>
</feature>
<dbReference type="PANTHER" id="PTHR33067">
    <property type="entry name" value="RNA-DIRECTED DNA POLYMERASE-RELATED"/>
    <property type="match status" value="1"/>
</dbReference>
<keyword evidence="2" id="KW-0934">Plastid</keyword>
<organism evidence="2 3">
    <name type="scientific">Arabidopsis thaliana</name>
    <name type="common">Mouse-ear cress</name>
    <dbReference type="NCBI Taxonomy" id="3702"/>
    <lineage>
        <taxon>Eukaryota</taxon>
        <taxon>Viridiplantae</taxon>
        <taxon>Streptophyta</taxon>
        <taxon>Embryophyta</taxon>
        <taxon>Tracheophyta</taxon>
        <taxon>Spermatophyta</taxon>
        <taxon>Magnoliopsida</taxon>
        <taxon>eudicotyledons</taxon>
        <taxon>Gunneridae</taxon>
        <taxon>Pentapetalae</taxon>
        <taxon>rosids</taxon>
        <taxon>malvids</taxon>
        <taxon>Brassicales</taxon>
        <taxon>Brassicaceae</taxon>
        <taxon>Camelineae</taxon>
        <taxon>Arabidopsis</taxon>
    </lineage>
</organism>
<proteinExistence type="predicted"/>
<protein>
    <submittedName>
        <fullName evidence="2">Uncharacterized protein</fullName>
    </submittedName>
</protein>
<feature type="region of interest" description="Disordered" evidence="1">
    <location>
        <begin position="309"/>
        <end position="329"/>
    </location>
</feature>
<reference evidence="3" key="1">
    <citation type="journal article" date="2016" name="Proc. Natl. Acad. Sci. U.S.A.">
        <title>Chromosome-level assembly of Arabidopsis thaliana Ler reveals the extent of translocation and inversion polymorphisms.</title>
        <authorList>
            <person name="Zapata L."/>
            <person name="Ding J."/>
            <person name="Willing E.M."/>
            <person name="Hartwig B."/>
            <person name="Bezdan D."/>
            <person name="Jiao W.B."/>
            <person name="Patel V."/>
            <person name="Velikkakam James G."/>
            <person name="Koornneef M."/>
            <person name="Ossowski S."/>
            <person name="Schneeberger K."/>
        </authorList>
    </citation>
    <scope>NUCLEOTIDE SEQUENCE [LARGE SCALE GENOMIC DNA]</scope>
    <source>
        <strain evidence="3">cv. Landsberg erecta</strain>
    </source>
</reference>
<name>A0A178U6P2_ARATH</name>
<evidence type="ECO:0000313" key="2">
    <source>
        <dbReference type="EMBL" id="OAO89309.1"/>
    </source>
</evidence>
<evidence type="ECO:0000256" key="1">
    <source>
        <dbReference type="SAM" id="MobiDB-lite"/>
    </source>
</evidence>
<evidence type="ECO:0000313" key="3">
    <source>
        <dbReference type="Proteomes" id="UP000078284"/>
    </source>
</evidence>
<gene>
    <name evidence="2" type="ORF">AXX17_ATUG01970</name>
</gene>
<keyword evidence="2" id="KW-0150">Chloroplast</keyword>
<dbReference type="Proteomes" id="UP000078284">
    <property type="component" value="Unassembled WGS sequence"/>
</dbReference>
<dbReference type="EMBL" id="LUHQ01000015">
    <property type="protein sequence ID" value="OAO89309.1"/>
    <property type="molecule type" value="Genomic_DNA"/>
</dbReference>
<sequence length="482" mass="53780">MFTSSLKMNHSRYKRGRMISVLIAMFIINVATTRGTTITDPTQMCHTEAPISPTLRTKSTLSSSITNPIRLFLTTKAKGKAIQNPKEYATAHAITICHDRELPTRHASTSITRDCEVQEGEDFVQNKIPAEIAIEEPILDRSTQSQAEAVFSSTLQACTTISREIQEETDKEDMITERIKEVQGTVALTHECSAIIQKNIVQEKLEDPGSFTLPCSIRQLAFSNCLCDLGASVSLIPLSMMDEEPKDLLILGRPFLASVGVVIDVKDGKIDLNLGKDIRLLFDINKAPRRSTIEGQTFGVQGVVTEDGFETESVKEPSLTPTRPSSSTTQSSTLCVVDWLELKRKSDLQEETIEKLACTVGEFRDKVSRMQREAIQPQLDIEAISKKKFVSEWSEEEHYPREIKEAHKKRAIEYSITNLSREHSKSDVVSGDKYEELNEVDCGSEGATTLDHRALKYTRPCFGFSTPGDHSTAVMDAVEERD</sequence>